<accession>A0A812UUT9</accession>
<dbReference type="Pfam" id="PF03803">
    <property type="entry name" value="Scramblase"/>
    <property type="match status" value="1"/>
</dbReference>
<evidence type="ECO:0000256" key="2">
    <source>
        <dbReference type="RuleBase" id="RU363116"/>
    </source>
</evidence>
<sequence length="280" mass="31115">MSNEVVQAQVVQATVIGAGETDLLKAPGQVDGMMIYQKTSQCCRCLCCQPNIDWTVHDYVEDWSADMSLAVKMTITEDSSWIGRCMSHCWPGWRAIKYSVHNGDENGPVLFTIEKGFTCSNCPLIIDGDGGPLRCPCCCCLPYLEAKSPNGEHLGKVSYICDACPFVPKYDIFDKKGVPMFRVRPDTCVGGLCVQCRCGGGTKGKCFRIPFPIREPVPPYRPLGDAGITDLWAGMKHECCTNREMYQVKFPQNMKDAETVRKLIMATTLLIDITLNEQDQ</sequence>
<comment type="caution">
    <text evidence="3">The sequence shown here is derived from an EMBL/GenBank/DDBJ whole genome shotgun (WGS) entry which is preliminary data.</text>
</comment>
<dbReference type="EMBL" id="CAJNJA010027584">
    <property type="protein sequence ID" value="CAE7579434.1"/>
    <property type="molecule type" value="Genomic_DNA"/>
</dbReference>
<evidence type="ECO:0000256" key="1">
    <source>
        <dbReference type="ARBA" id="ARBA00005350"/>
    </source>
</evidence>
<gene>
    <name evidence="3" type="primary">Plscr3</name>
    <name evidence="3" type="ORF">SNEC2469_LOCUS16862</name>
</gene>
<keyword evidence="4" id="KW-1185">Reference proteome</keyword>
<dbReference type="AlphaFoldDB" id="A0A812UUT9"/>
<dbReference type="Proteomes" id="UP000601435">
    <property type="component" value="Unassembled WGS sequence"/>
</dbReference>
<dbReference type="GO" id="GO:0005886">
    <property type="term" value="C:plasma membrane"/>
    <property type="evidence" value="ECO:0007669"/>
    <property type="project" value="TreeGrafter"/>
</dbReference>
<organism evidence="3 4">
    <name type="scientific">Symbiodinium necroappetens</name>
    <dbReference type="NCBI Taxonomy" id="1628268"/>
    <lineage>
        <taxon>Eukaryota</taxon>
        <taxon>Sar</taxon>
        <taxon>Alveolata</taxon>
        <taxon>Dinophyceae</taxon>
        <taxon>Suessiales</taxon>
        <taxon>Symbiodiniaceae</taxon>
        <taxon>Symbiodinium</taxon>
    </lineage>
</organism>
<comment type="similarity">
    <text evidence="1 2">Belongs to the phospholipid scramblase family.</text>
</comment>
<dbReference type="InterPro" id="IPR005552">
    <property type="entry name" value="Scramblase"/>
</dbReference>
<dbReference type="GO" id="GO:0017128">
    <property type="term" value="F:phospholipid scramblase activity"/>
    <property type="evidence" value="ECO:0007669"/>
    <property type="project" value="InterPro"/>
</dbReference>
<name>A0A812UUT9_9DINO</name>
<evidence type="ECO:0000313" key="4">
    <source>
        <dbReference type="Proteomes" id="UP000601435"/>
    </source>
</evidence>
<evidence type="ECO:0000313" key="3">
    <source>
        <dbReference type="EMBL" id="CAE7579434.1"/>
    </source>
</evidence>
<dbReference type="OrthoDB" id="191150at2759"/>
<proteinExistence type="inferred from homology"/>
<reference evidence="3" key="1">
    <citation type="submission" date="2021-02" db="EMBL/GenBank/DDBJ databases">
        <authorList>
            <person name="Dougan E. K."/>
            <person name="Rhodes N."/>
            <person name="Thang M."/>
            <person name="Chan C."/>
        </authorList>
    </citation>
    <scope>NUCLEOTIDE SEQUENCE</scope>
</reference>
<dbReference type="PANTHER" id="PTHR23248">
    <property type="entry name" value="PHOSPHOLIPID SCRAMBLASE-RELATED"/>
    <property type="match status" value="1"/>
</dbReference>
<protein>
    <recommendedName>
        <fullName evidence="2">Phospholipid scramblase</fullName>
    </recommendedName>
</protein>
<dbReference type="PANTHER" id="PTHR23248:SF9">
    <property type="entry name" value="PHOSPHOLIPID SCRAMBLASE"/>
    <property type="match status" value="1"/>
</dbReference>